<feature type="non-terminal residue" evidence="2">
    <location>
        <position position="1"/>
    </location>
</feature>
<protein>
    <submittedName>
        <fullName evidence="2">Uncharacterized protein</fullName>
    </submittedName>
</protein>
<sequence length="164" mass="18302">MRIPWVSSGSRGLEPRCPCFFLAQVLSPRHPWVCHGTADQVAKLSPEQEVLARPVTDEGGMGRIGLTAVAEEPAWRLDELKQVVFGPWPEKLFFELWRGDELLGLAACPVPLVDAAGPWTRSAAWCGRVFRRKGMGMEGGSETGHCKDRHRWSKQVPSPDHPYM</sequence>
<accession>A0ABP0N1H0</accession>
<keyword evidence="3" id="KW-1185">Reference proteome</keyword>
<evidence type="ECO:0000313" key="3">
    <source>
        <dbReference type="Proteomes" id="UP001642484"/>
    </source>
</evidence>
<dbReference type="Proteomes" id="UP001642484">
    <property type="component" value="Unassembled WGS sequence"/>
</dbReference>
<organism evidence="2 3">
    <name type="scientific">Durusdinium trenchii</name>
    <dbReference type="NCBI Taxonomy" id="1381693"/>
    <lineage>
        <taxon>Eukaryota</taxon>
        <taxon>Sar</taxon>
        <taxon>Alveolata</taxon>
        <taxon>Dinophyceae</taxon>
        <taxon>Suessiales</taxon>
        <taxon>Symbiodiniaceae</taxon>
        <taxon>Durusdinium</taxon>
    </lineage>
</organism>
<gene>
    <name evidence="2" type="ORF">CCMP2556_LOCUS28424</name>
</gene>
<proteinExistence type="predicted"/>
<comment type="caution">
    <text evidence="2">The sequence shown here is derived from an EMBL/GenBank/DDBJ whole genome shotgun (WGS) entry which is preliminary data.</text>
</comment>
<evidence type="ECO:0000313" key="2">
    <source>
        <dbReference type="EMBL" id="CAK9057630.1"/>
    </source>
</evidence>
<name>A0ABP0N1H0_9DINO</name>
<dbReference type="EMBL" id="CAXAMN010021294">
    <property type="protein sequence ID" value="CAK9057630.1"/>
    <property type="molecule type" value="Genomic_DNA"/>
</dbReference>
<reference evidence="2 3" key="1">
    <citation type="submission" date="2024-02" db="EMBL/GenBank/DDBJ databases">
        <authorList>
            <person name="Chen Y."/>
            <person name="Shah S."/>
            <person name="Dougan E. K."/>
            <person name="Thang M."/>
            <person name="Chan C."/>
        </authorList>
    </citation>
    <scope>NUCLEOTIDE SEQUENCE [LARGE SCALE GENOMIC DNA]</scope>
</reference>
<evidence type="ECO:0000256" key="1">
    <source>
        <dbReference type="SAM" id="MobiDB-lite"/>
    </source>
</evidence>
<feature type="region of interest" description="Disordered" evidence="1">
    <location>
        <begin position="137"/>
        <end position="164"/>
    </location>
</feature>
<feature type="non-terminal residue" evidence="2">
    <location>
        <position position="164"/>
    </location>
</feature>